<dbReference type="Gene3D" id="1.10.8.60">
    <property type="match status" value="1"/>
</dbReference>
<dbReference type="GO" id="GO:0007033">
    <property type="term" value="P:vacuole organization"/>
    <property type="evidence" value="ECO:0007669"/>
    <property type="project" value="TreeGrafter"/>
</dbReference>
<evidence type="ECO:0000313" key="2">
    <source>
        <dbReference type="EMBL" id="KAB0803277.1"/>
    </source>
</evidence>
<dbReference type="OrthoDB" id="5334845at2759"/>
<dbReference type="GO" id="GO:0016887">
    <property type="term" value="F:ATP hydrolysis activity"/>
    <property type="evidence" value="ECO:0007669"/>
    <property type="project" value="InterPro"/>
</dbReference>
<protein>
    <recommendedName>
        <fullName evidence="1">AAA+ ATPase domain-containing protein</fullName>
    </recommendedName>
</protein>
<evidence type="ECO:0000259" key="1">
    <source>
        <dbReference type="SMART" id="SM00382"/>
    </source>
</evidence>
<dbReference type="SMART" id="SM00382">
    <property type="entry name" value="AAA"/>
    <property type="match status" value="1"/>
</dbReference>
<keyword evidence="3" id="KW-1185">Reference proteome</keyword>
<dbReference type="PANTHER" id="PTHR23074">
    <property type="entry name" value="AAA DOMAIN-CONTAINING"/>
    <property type="match status" value="1"/>
</dbReference>
<dbReference type="GO" id="GO:0016197">
    <property type="term" value="P:endosomal transport"/>
    <property type="evidence" value="ECO:0007669"/>
    <property type="project" value="TreeGrafter"/>
</dbReference>
<dbReference type="AlphaFoldDB" id="A0A5N4B103"/>
<dbReference type="SUPFAM" id="SSF52540">
    <property type="entry name" value="P-loop containing nucleoside triphosphate hydrolases"/>
    <property type="match status" value="1"/>
</dbReference>
<dbReference type="PANTHER" id="PTHR23074:SF72">
    <property type="entry name" value="VACUOLAR PROTEIN SORTING-ASSOCIATED PROTEIN 4B"/>
    <property type="match status" value="1"/>
</dbReference>
<dbReference type="InterPro" id="IPR027417">
    <property type="entry name" value="P-loop_NTPase"/>
</dbReference>
<dbReference type="EMBL" id="VVIM01000001">
    <property type="protein sequence ID" value="KAB0803277.1"/>
    <property type="molecule type" value="Genomic_DNA"/>
</dbReference>
<sequence length="425" mass="47856">MDNLRSPNDSFELDVYKNAIKRFEQLYTAVQSHHLKSNGPLVSNLIQQCNEYIGILLNLQLKSTSHEAMTDFDQDIHGSLLTLENYLCRLENRLQPTSKPSSSIVHLSNTSKTISVEGSKFVKTTPKVKGLCDIAGLVEVKRALTTLVLLPLHQPQLYSGGKISNSLLLFGPPGTGKTLIAHAIAAEASASFFSISSSDIVSSYVGATEKALSGLFERVRQETNCTILFFDEIDGICQKRHSNENEWSRRLKTELMTQLSKFEDSPNKFLICATNCPWDLDSAILRRFQTRIYIPLPNRHERLELLKLLTEDIPLENLVLWDIVVENTEGYSGSDLTDLIRNAKNCPITELLDTNIWQRTADNTLVPARLFGGMENLVRCKLSEVPYGCAQARPMEIHDVMEMLKTVRPTIPLEQIAKYNKFVNQ</sequence>
<proteinExistence type="predicted"/>
<accession>A0A5N4B103</accession>
<reference evidence="2 3" key="1">
    <citation type="journal article" date="2018" name="Elife">
        <title>Firefly genomes illuminate parallel origins of bioluminescence in beetles.</title>
        <authorList>
            <person name="Fallon T.R."/>
            <person name="Lower S.E."/>
            <person name="Chang C.H."/>
            <person name="Bessho-Uehara M."/>
            <person name="Martin G.J."/>
            <person name="Bewick A.J."/>
            <person name="Behringer M."/>
            <person name="Debat H.J."/>
            <person name="Wong I."/>
            <person name="Day J.C."/>
            <person name="Suvorov A."/>
            <person name="Silva C.J."/>
            <person name="Stanger-Hall K.F."/>
            <person name="Hall D.W."/>
            <person name="Schmitz R.J."/>
            <person name="Nelson D.R."/>
            <person name="Lewis S.M."/>
            <person name="Shigenobu S."/>
            <person name="Bybee S.M."/>
            <person name="Larracuente A.M."/>
            <person name="Oba Y."/>
            <person name="Weng J.K."/>
        </authorList>
    </citation>
    <scope>NUCLEOTIDE SEQUENCE [LARGE SCALE GENOMIC DNA]</scope>
    <source>
        <strain evidence="2">1611_PpyrPB1</strain>
        <tissue evidence="2">Whole body</tissue>
    </source>
</reference>
<evidence type="ECO:0000313" key="3">
    <source>
        <dbReference type="Proteomes" id="UP000327044"/>
    </source>
</evidence>
<organism evidence="2 3">
    <name type="scientific">Photinus pyralis</name>
    <name type="common">Common eastern firefly</name>
    <name type="synonym">Lampyris pyralis</name>
    <dbReference type="NCBI Taxonomy" id="7054"/>
    <lineage>
        <taxon>Eukaryota</taxon>
        <taxon>Metazoa</taxon>
        <taxon>Ecdysozoa</taxon>
        <taxon>Arthropoda</taxon>
        <taxon>Hexapoda</taxon>
        <taxon>Insecta</taxon>
        <taxon>Pterygota</taxon>
        <taxon>Neoptera</taxon>
        <taxon>Endopterygota</taxon>
        <taxon>Coleoptera</taxon>
        <taxon>Polyphaga</taxon>
        <taxon>Elateriformia</taxon>
        <taxon>Elateroidea</taxon>
        <taxon>Lampyridae</taxon>
        <taxon>Lampyrinae</taxon>
        <taxon>Photinus</taxon>
    </lineage>
</organism>
<dbReference type="InterPro" id="IPR003593">
    <property type="entry name" value="AAA+_ATPase"/>
</dbReference>
<dbReference type="Pfam" id="PF00004">
    <property type="entry name" value="AAA"/>
    <property type="match status" value="1"/>
</dbReference>
<dbReference type="InterPro" id="IPR050304">
    <property type="entry name" value="MT-severing_AAA_ATPase"/>
</dbReference>
<feature type="domain" description="AAA+ ATPase" evidence="1">
    <location>
        <begin position="163"/>
        <end position="298"/>
    </location>
</feature>
<dbReference type="Gene3D" id="3.40.50.300">
    <property type="entry name" value="P-loop containing nucleotide triphosphate hydrolases"/>
    <property type="match status" value="1"/>
</dbReference>
<comment type="caution">
    <text evidence="2">The sequence shown here is derived from an EMBL/GenBank/DDBJ whole genome shotgun (WGS) entry which is preliminary data.</text>
</comment>
<gene>
    <name evidence="2" type="ORF">PPYR_00247</name>
</gene>
<dbReference type="GO" id="GO:0005524">
    <property type="term" value="F:ATP binding"/>
    <property type="evidence" value="ECO:0007669"/>
    <property type="project" value="InterPro"/>
</dbReference>
<dbReference type="InterPro" id="IPR003959">
    <property type="entry name" value="ATPase_AAA_core"/>
</dbReference>
<name>A0A5N4B103_PHOPY</name>
<dbReference type="InterPro" id="IPR041569">
    <property type="entry name" value="AAA_lid_3"/>
</dbReference>
<dbReference type="InParanoid" id="A0A5N4B103"/>
<dbReference type="Pfam" id="PF17862">
    <property type="entry name" value="AAA_lid_3"/>
    <property type="match status" value="1"/>
</dbReference>
<dbReference type="Proteomes" id="UP000327044">
    <property type="component" value="Unassembled WGS sequence"/>
</dbReference>